<dbReference type="EMBL" id="BMES01000002">
    <property type="protein sequence ID" value="GGH27792.1"/>
    <property type="molecule type" value="Genomic_DNA"/>
</dbReference>
<proteinExistence type="predicted"/>
<comment type="caution">
    <text evidence="1">The sequence shown here is derived from an EMBL/GenBank/DDBJ whole genome shotgun (WGS) entry which is preliminary data.</text>
</comment>
<gene>
    <name evidence="1" type="ORF">GCM10007036_36560</name>
</gene>
<protein>
    <submittedName>
        <fullName evidence="1">Uncharacterized protein</fullName>
    </submittedName>
</protein>
<reference evidence="1" key="1">
    <citation type="journal article" date="2014" name="Int. J. Syst. Evol. Microbiol.">
        <title>Complete genome sequence of Corynebacterium casei LMG S-19264T (=DSM 44701T), isolated from a smear-ripened cheese.</title>
        <authorList>
            <consortium name="US DOE Joint Genome Institute (JGI-PGF)"/>
            <person name="Walter F."/>
            <person name="Albersmeier A."/>
            <person name="Kalinowski J."/>
            <person name="Ruckert C."/>
        </authorList>
    </citation>
    <scope>NUCLEOTIDE SEQUENCE</scope>
    <source>
        <strain evidence="1">CGMCC 1.12214</strain>
    </source>
</reference>
<name>A0A917IB09_9HYPH</name>
<dbReference type="AlphaFoldDB" id="A0A917IB09"/>
<organism evidence="1 2">
    <name type="scientific">Alsobacter metallidurans</name>
    <dbReference type="NCBI Taxonomy" id="340221"/>
    <lineage>
        <taxon>Bacteria</taxon>
        <taxon>Pseudomonadati</taxon>
        <taxon>Pseudomonadota</taxon>
        <taxon>Alphaproteobacteria</taxon>
        <taxon>Hyphomicrobiales</taxon>
        <taxon>Alsobacteraceae</taxon>
        <taxon>Alsobacter</taxon>
    </lineage>
</organism>
<evidence type="ECO:0000313" key="1">
    <source>
        <dbReference type="EMBL" id="GGH27792.1"/>
    </source>
</evidence>
<dbReference type="Proteomes" id="UP000603912">
    <property type="component" value="Unassembled WGS sequence"/>
</dbReference>
<sequence>MPRRLEIEKALAWAFRDELPKTTRPGGRIKTLGLPAVWGRIDKFGELLELVDEDGLNQWGVFADPFAVTAPHPDAIAIAETVKALGLLALDLPADWDPLGDVELGDDRAAVLARAVA</sequence>
<evidence type="ECO:0000313" key="2">
    <source>
        <dbReference type="Proteomes" id="UP000603912"/>
    </source>
</evidence>
<keyword evidence="2" id="KW-1185">Reference proteome</keyword>
<reference evidence="1" key="2">
    <citation type="submission" date="2020-09" db="EMBL/GenBank/DDBJ databases">
        <authorList>
            <person name="Sun Q."/>
            <person name="Zhou Y."/>
        </authorList>
    </citation>
    <scope>NUCLEOTIDE SEQUENCE</scope>
    <source>
        <strain evidence="1">CGMCC 1.12214</strain>
    </source>
</reference>
<accession>A0A917IB09</accession>
<dbReference type="RefSeq" id="WP_188519119.1">
    <property type="nucleotide sequence ID" value="NZ_BMES01000002.1"/>
</dbReference>